<organism evidence="2 3">
    <name type="scientific">Frondihabitans cladoniiphilus</name>
    <dbReference type="NCBI Taxonomy" id="715785"/>
    <lineage>
        <taxon>Bacteria</taxon>
        <taxon>Bacillati</taxon>
        <taxon>Actinomycetota</taxon>
        <taxon>Actinomycetes</taxon>
        <taxon>Micrococcales</taxon>
        <taxon>Microbacteriaceae</taxon>
        <taxon>Frondihabitans</taxon>
    </lineage>
</organism>
<gene>
    <name evidence="2" type="ORF">GCM10025780_32850</name>
</gene>
<evidence type="ECO:0000313" key="3">
    <source>
        <dbReference type="Proteomes" id="UP001501295"/>
    </source>
</evidence>
<feature type="signal peptide" evidence="1">
    <location>
        <begin position="1"/>
        <end position="27"/>
    </location>
</feature>
<feature type="chain" id="PRO_5046414797" description="Secreted protein" evidence="1">
    <location>
        <begin position="28"/>
        <end position="197"/>
    </location>
</feature>
<keyword evidence="3" id="KW-1185">Reference proteome</keyword>
<keyword evidence="1" id="KW-0732">Signal</keyword>
<evidence type="ECO:0000256" key="1">
    <source>
        <dbReference type="SAM" id="SignalP"/>
    </source>
</evidence>
<evidence type="ECO:0000313" key="2">
    <source>
        <dbReference type="EMBL" id="GAA4684316.1"/>
    </source>
</evidence>
<dbReference type="Proteomes" id="UP001501295">
    <property type="component" value="Unassembled WGS sequence"/>
</dbReference>
<comment type="caution">
    <text evidence="2">The sequence shown here is derived from an EMBL/GenBank/DDBJ whole genome shotgun (WGS) entry which is preliminary data.</text>
</comment>
<reference evidence="3" key="1">
    <citation type="journal article" date="2019" name="Int. J. Syst. Evol. Microbiol.">
        <title>The Global Catalogue of Microorganisms (GCM) 10K type strain sequencing project: providing services to taxonomists for standard genome sequencing and annotation.</title>
        <authorList>
            <consortium name="The Broad Institute Genomics Platform"/>
            <consortium name="The Broad Institute Genome Sequencing Center for Infectious Disease"/>
            <person name="Wu L."/>
            <person name="Ma J."/>
        </authorList>
    </citation>
    <scope>NUCLEOTIDE SEQUENCE [LARGE SCALE GENOMIC DNA]</scope>
    <source>
        <strain evidence="3">JCM 18956</strain>
    </source>
</reference>
<evidence type="ECO:0008006" key="4">
    <source>
        <dbReference type="Google" id="ProtNLM"/>
    </source>
</evidence>
<dbReference type="EMBL" id="BAABLM010000010">
    <property type="protein sequence ID" value="GAA4684316.1"/>
    <property type="molecule type" value="Genomic_DNA"/>
</dbReference>
<sequence length="197" mass="20652">MTILKSMSFAAALACGAATLSLTPATASSAHSAPRPDQSSVIPNAPTFTPDQLEEAFREFDATGLQREYSDVDGSRRATFHLPQGVLLTLTDPEEVTPAPVDPHARLGVGRTSSGYWFSFNQFDQNTLSNVVIAGALTAAICAIPGVGAVACALAGAVVSVGVSCVHKHGVCSNNRQLYWYDVRGGSVIECRTSAPR</sequence>
<proteinExistence type="predicted"/>
<protein>
    <recommendedName>
        <fullName evidence="4">Secreted protein</fullName>
    </recommendedName>
</protein>
<name>A0ABP8W9S2_9MICO</name>
<accession>A0ABP8W9S2</accession>